<dbReference type="OrthoDB" id="286778at2"/>
<dbReference type="InterPro" id="IPR011033">
    <property type="entry name" value="PRC_barrel-like_sf"/>
</dbReference>
<name>A0A0N0XI80_9NEIS</name>
<evidence type="ECO:0000256" key="1">
    <source>
        <dbReference type="SAM" id="MobiDB-lite"/>
    </source>
</evidence>
<dbReference type="PATRIC" id="fig|857265.3.peg.3589"/>
<feature type="region of interest" description="Disordered" evidence="1">
    <location>
        <begin position="1"/>
        <end position="44"/>
    </location>
</feature>
<feature type="domain" description="PRC-barrel" evidence="2">
    <location>
        <begin position="45"/>
        <end position="122"/>
    </location>
</feature>
<dbReference type="RefSeq" id="WP_083459301.1">
    <property type="nucleotide sequence ID" value="NZ_LAQT01000029.1"/>
</dbReference>
<dbReference type="SUPFAM" id="SSF50346">
    <property type="entry name" value="PRC-barrel domain"/>
    <property type="match status" value="1"/>
</dbReference>
<accession>A0A0N0XI80</accession>
<dbReference type="InterPro" id="IPR027275">
    <property type="entry name" value="PRC-brl_dom"/>
</dbReference>
<dbReference type="Pfam" id="PF05239">
    <property type="entry name" value="PRC"/>
    <property type="match status" value="1"/>
</dbReference>
<protein>
    <submittedName>
        <fullName evidence="3">PRC-barrel domain protein</fullName>
    </submittedName>
</protein>
<dbReference type="Gene3D" id="2.30.30.240">
    <property type="entry name" value="PRC-barrel domain"/>
    <property type="match status" value="1"/>
</dbReference>
<evidence type="ECO:0000259" key="2">
    <source>
        <dbReference type="Pfam" id="PF05239"/>
    </source>
</evidence>
<dbReference type="Proteomes" id="UP000037939">
    <property type="component" value="Unassembled WGS sequence"/>
</dbReference>
<evidence type="ECO:0000313" key="3">
    <source>
        <dbReference type="EMBL" id="KPC50428.1"/>
    </source>
</evidence>
<evidence type="ECO:0000313" key="4">
    <source>
        <dbReference type="Proteomes" id="UP000037939"/>
    </source>
</evidence>
<organism evidence="3 4">
    <name type="scientific">Amantichitinum ursilacus</name>
    <dbReference type="NCBI Taxonomy" id="857265"/>
    <lineage>
        <taxon>Bacteria</taxon>
        <taxon>Pseudomonadati</taxon>
        <taxon>Pseudomonadota</taxon>
        <taxon>Betaproteobacteria</taxon>
        <taxon>Neisseriales</taxon>
        <taxon>Chitinibacteraceae</taxon>
        <taxon>Amantichitinum</taxon>
    </lineage>
</organism>
<dbReference type="PANTHER" id="PTHR36505">
    <property type="entry name" value="BLR1072 PROTEIN"/>
    <property type="match status" value="1"/>
</dbReference>
<dbReference type="STRING" id="857265.WG78_17510"/>
<feature type="compositionally biased region" description="Polar residues" evidence="1">
    <location>
        <begin position="20"/>
        <end position="31"/>
    </location>
</feature>
<dbReference type="PANTHER" id="PTHR36505:SF1">
    <property type="entry name" value="BLR1072 PROTEIN"/>
    <property type="match status" value="1"/>
</dbReference>
<gene>
    <name evidence="3" type="ORF">WG78_17510</name>
</gene>
<comment type="caution">
    <text evidence="3">The sequence shown here is derived from an EMBL/GenBank/DDBJ whole genome shotgun (WGS) entry which is preliminary data.</text>
</comment>
<dbReference type="EMBL" id="LAQT01000029">
    <property type="protein sequence ID" value="KPC50428.1"/>
    <property type="molecule type" value="Genomic_DNA"/>
</dbReference>
<proteinExistence type="predicted"/>
<dbReference type="AlphaFoldDB" id="A0A0N0XI80"/>
<feature type="compositionally biased region" description="Polar residues" evidence="1">
    <location>
        <begin position="1"/>
        <end position="12"/>
    </location>
</feature>
<keyword evidence="4" id="KW-1185">Reference proteome</keyword>
<reference evidence="3 4" key="1">
    <citation type="submission" date="2015-07" db="EMBL/GenBank/DDBJ databases">
        <title>Draft genome sequence of the Amantichitinum ursilacus IGB-41, a new chitin-degrading bacterium.</title>
        <authorList>
            <person name="Kirstahler P."/>
            <person name="Guenther M."/>
            <person name="Grumaz C."/>
            <person name="Rupp S."/>
            <person name="Zibek S."/>
            <person name="Sohn K."/>
        </authorList>
    </citation>
    <scope>NUCLEOTIDE SEQUENCE [LARGE SCALE GENOMIC DNA]</scope>
    <source>
        <strain evidence="3 4">IGB-41</strain>
    </source>
</reference>
<sequence length="157" mass="17228">MAINQYGSSSDLNRGYTGGSLDSSSRDQTIVGSPESFVNDGPGPELMLASSLEGDNVYNPAGEKLGDIKGIMLDVRQGRIAYAVLSFGGFLGIGDKLFAVPWQALTLDVDNKQFLLNQDKETLKNAPGFDKDHWPSMADSTWANEINTFYRSEPYWH</sequence>